<dbReference type="PANTHER" id="PTHR48277">
    <property type="entry name" value="MITOCHONDRIAL RIBOSOMAL PROTEIN S5"/>
    <property type="match status" value="1"/>
</dbReference>
<dbReference type="InterPro" id="IPR020568">
    <property type="entry name" value="Ribosomal_Su5_D2-typ_SF"/>
</dbReference>
<evidence type="ECO:0000256" key="5">
    <source>
        <dbReference type="ARBA" id="ARBA00035519"/>
    </source>
</evidence>
<organism evidence="10 11">
    <name type="scientific">Candidatus Nomurabacteria bacterium GW2011_GWA2_35_80</name>
    <dbReference type="NCBI Taxonomy" id="1618733"/>
    <lineage>
        <taxon>Bacteria</taxon>
        <taxon>Candidatus Nomuraibacteriota</taxon>
    </lineage>
</organism>
<dbReference type="GO" id="GO:0005737">
    <property type="term" value="C:cytoplasm"/>
    <property type="evidence" value="ECO:0007669"/>
    <property type="project" value="UniProtKB-ARBA"/>
</dbReference>
<dbReference type="InterPro" id="IPR014721">
    <property type="entry name" value="Ribsml_uS5_D2-typ_fold_subgr"/>
</dbReference>
<dbReference type="InterPro" id="IPR013810">
    <property type="entry name" value="Ribosomal_uS5_N"/>
</dbReference>
<evidence type="ECO:0000256" key="4">
    <source>
        <dbReference type="ARBA" id="ARBA00035255"/>
    </source>
</evidence>
<evidence type="ECO:0000256" key="6">
    <source>
        <dbReference type="PROSITE-ProRule" id="PRU00268"/>
    </source>
</evidence>
<dbReference type="GO" id="GO:0003735">
    <property type="term" value="F:structural constituent of ribosome"/>
    <property type="evidence" value="ECO:0007669"/>
    <property type="project" value="UniProtKB-UniRule"/>
</dbReference>
<keyword evidence="2 6" id="KW-0689">Ribosomal protein</keyword>
<evidence type="ECO:0000313" key="10">
    <source>
        <dbReference type="EMBL" id="KKP88605.1"/>
    </source>
</evidence>
<comment type="caution">
    <text evidence="10">The sequence shown here is derived from an EMBL/GenBank/DDBJ whole genome shotgun (WGS) entry which is preliminary data.</text>
</comment>
<feature type="region of interest" description="Disordered" evidence="8">
    <location>
        <begin position="1"/>
        <end position="23"/>
    </location>
</feature>
<dbReference type="GO" id="GO:0005840">
    <property type="term" value="C:ribosome"/>
    <property type="evidence" value="ECO:0007669"/>
    <property type="project" value="UniProtKB-KW"/>
</dbReference>
<dbReference type="Gene3D" id="3.30.230.10">
    <property type="match status" value="1"/>
</dbReference>
<evidence type="ECO:0000256" key="7">
    <source>
        <dbReference type="RuleBase" id="RU003823"/>
    </source>
</evidence>
<dbReference type="SUPFAM" id="SSF54768">
    <property type="entry name" value="dsRNA-binding domain-like"/>
    <property type="match status" value="1"/>
</dbReference>
<evidence type="ECO:0000256" key="8">
    <source>
        <dbReference type="SAM" id="MobiDB-lite"/>
    </source>
</evidence>
<dbReference type="Pfam" id="PF00333">
    <property type="entry name" value="Ribosomal_S5"/>
    <property type="match status" value="1"/>
</dbReference>
<dbReference type="Pfam" id="PF03719">
    <property type="entry name" value="Ribosomal_S5_C"/>
    <property type="match status" value="1"/>
</dbReference>
<evidence type="ECO:0000256" key="3">
    <source>
        <dbReference type="ARBA" id="ARBA00023274"/>
    </source>
</evidence>
<sequence>MAEEENRKKNNNRRSSSFGRPKPEFDQKILSIRRVTRVVAGGRRFSFSVALVAGDKKGSVGLGLGKAGDTSLAINKAIRNAKKNMIRLKLTKTMSLPHEVSAKFSGSYVMLMPNKGRGLVAGTVVRDITKLAGMKDVTGKILSGSKNKLNNAKAVMVALSQISSKYSKKVVENVIISEKEIAPFMNLEEKPLVVEAKVKQLEQATNVAQNFAILLRNYRRIVVTSLNLFVSLWW</sequence>
<dbReference type="SUPFAM" id="SSF54211">
    <property type="entry name" value="Ribosomal protein S5 domain 2-like"/>
    <property type="match status" value="1"/>
</dbReference>
<accession>A0A0G0FMJ1</accession>
<feature type="domain" description="S5 DRBM" evidence="9">
    <location>
        <begin position="25"/>
        <end position="88"/>
    </location>
</feature>
<dbReference type="Proteomes" id="UP000034683">
    <property type="component" value="Unassembled WGS sequence"/>
</dbReference>
<keyword evidence="3 6" id="KW-0687">Ribonucleoprotein</keyword>
<dbReference type="PANTHER" id="PTHR48277:SF1">
    <property type="entry name" value="MITOCHONDRIAL RIBOSOMAL PROTEIN S5"/>
    <property type="match status" value="1"/>
</dbReference>
<comment type="similarity">
    <text evidence="1 7">Belongs to the universal ribosomal protein uS5 family.</text>
</comment>
<dbReference type="GO" id="GO:0003723">
    <property type="term" value="F:RNA binding"/>
    <property type="evidence" value="ECO:0007669"/>
    <property type="project" value="InterPro"/>
</dbReference>
<evidence type="ECO:0000313" key="11">
    <source>
        <dbReference type="Proteomes" id="UP000034683"/>
    </source>
</evidence>
<dbReference type="InterPro" id="IPR005324">
    <property type="entry name" value="Ribosomal_uS5_C"/>
</dbReference>
<dbReference type="FunFam" id="3.30.230.10:FF:000002">
    <property type="entry name" value="30S ribosomal protein S5"/>
    <property type="match status" value="1"/>
</dbReference>
<dbReference type="Gene3D" id="3.30.160.20">
    <property type="match status" value="1"/>
</dbReference>
<proteinExistence type="inferred from homology"/>
<evidence type="ECO:0000256" key="2">
    <source>
        <dbReference type="ARBA" id="ARBA00022980"/>
    </source>
</evidence>
<reference evidence="10 11" key="1">
    <citation type="journal article" date="2015" name="Nature">
        <title>rRNA introns, odd ribosomes, and small enigmatic genomes across a large radiation of phyla.</title>
        <authorList>
            <person name="Brown C.T."/>
            <person name="Hug L.A."/>
            <person name="Thomas B.C."/>
            <person name="Sharon I."/>
            <person name="Castelle C.J."/>
            <person name="Singh A."/>
            <person name="Wilkins M.J."/>
            <person name="Williams K.H."/>
            <person name="Banfield J.F."/>
        </authorList>
    </citation>
    <scope>NUCLEOTIDE SEQUENCE [LARGE SCALE GENOMIC DNA]</scope>
</reference>
<dbReference type="AlphaFoldDB" id="A0A0G0FMJ1"/>
<dbReference type="PROSITE" id="PS50881">
    <property type="entry name" value="S5_DSRBD"/>
    <property type="match status" value="1"/>
</dbReference>
<evidence type="ECO:0000259" key="9">
    <source>
        <dbReference type="PROSITE" id="PS50881"/>
    </source>
</evidence>
<dbReference type="EMBL" id="LBRA01000002">
    <property type="protein sequence ID" value="KKP88605.1"/>
    <property type="molecule type" value="Genomic_DNA"/>
</dbReference>
<gene>
    <name evidence="10" type="ORF">UR92_C0002G0031</name>
</gene>
<dbReference type="GO" id="GO:0006412">
    <property type="term" value="P:translation"/>
    <property type="evidence" value="ECO:0007669"/>
    <property type="project" value="InterPro"/>
</dbReference>
<dbReference type="InterPro" id="IPR000851">
    <property type="entry name" value="Ribosomal_uS5"/>
</dbReference>
<name>A0A0G0FMJ1_9BACT</name>
<evidence type="ECO:0000256" key="1">
    <source>
        <dbReference type="ARBA" id="ARBA00008945"/>
    </source>
</evidence>
<dbReference type="GO" id="GO:1990904">
    <property type="term" value="C:ribonucleoprotein complex"/>
    <property type="evidence" value="ECO:0007669"/>
    <property type="project" value="UniProtKB-UniRule"/>
</dbReference>
<protein>
    <recommendedName>
        <fullName evidence="4">Small ribosomal subunit protein uS5</fullName>
    </recommendedName>
    <alternativeName>
        <fullName evidence="5">30S ribosomal protein S5</fullName>
    </alternativeName>
</protein>